<dbReference type="KEGG" id="orp:MOP44_13645"/>
<organism evidence="1 2">
    <name type="scientific">Occallatibacter riparius</name>
    <dbReference type="NCBI Taxonomy" id="1002689"/>
    <lineage>
        <taxon>Bacteria</taxon>
        <taxon>Pseudomonadati</taxon>
        <taxon>Acidobacteriota</taxon>
        <taxon>Terriglobia</taxon>
        <taxon>Terriglobales</taxon>
        <taxon>Acidobacteriaceae</taxon>
        <taxon>Occallatibacter</taxon>
    </lineage>
</organism>
<protein>
    <submittedName>
        <fullName evidence="1">Uncharacterized protein</fullName>
    </submittedName>
</protein>
<dbReference type="Proteomes" id="UP001059380">
    <property type="component" value="Chromosome"/>
</dbReference>
<dbReference type="AlphaFoldDB" id="A0A9J7BZA2"/>
<gene>
    <name evidence="1" type="ORF">MOP44_13645</name>
</gene>
<keyword evidence="2" id="KW-1185">Reference proteome</keyword>
<dbReference type="RefSeq" id="WP_260796597.1">
    <property type="nucleotide sequence ID" value="NZ_CP093313.1"/>
</dbReference>
<proteinExistence type="predicted"/>
<name>A0A9J7BZA2_9BACT</name>
<reference evidence="1" key="1">
    <citation type="submission" date="2021-04" db="EMBL/GenBank/DDBJ databases">
        <title>Phylogenetic analysis of Acidobacteriaceae.</title>
        <authorList>
            <person name="Qiu L."/>
            <person name="Zhang Q."/>
        </authorList>
    </citation>
    <scope>NUCLEOTIDE SEQUENCE</scope>
    <source>
        <strain evidence="1">DSM 25168</strain>
    </source>
</reference>
<dbReference type="PROSITE" id="PS51257">
    <property type="entry name" value="PROKAR_LIPOPROTEIN"/>
    <property type="match status" value="1"/>
</dbReference>
<accession>A0A9J7BZA2</accession>
<dbReference type="EMBL" id="CP093313">
    <property type="protein sequence ID" value="UWZ86958.1"/>
    <property type="molecule type" value="Genomic_DNA"/>
</dbReference>
<evidence type="ECO:0000313" key="1">
    <source>
        <dbReference type="EMBL" id="UWZ86958.1"/>
    </source>
</evidence>
<evidence type="ECO:0000313" key="2">
    <source>
        <dbReference type="Proteomes" id="UP001059380"/>
    </source>
</evidence>
<sequence>MTIARTIRLAALIAALSVGLAALGCELFYLHWLRSVVAAGNRQLLETEPGAFDRDLRTALPLSTPKGAVEETLRNRHIPYQYYPAWRLIQAIVPDLKGSNPLRETSLRMNFQFDAQGSLSKIESSVINSGL</sequence>